<dbReference type="AlphaFoldDB" id="A0A0F9E4I0"/>
<name>A0A0F9E4I0_9ZZZZ</name>
<evidence type="ECO:0000313" key="1">
    <source>
        <dbReference type="EMBL" id="KKL18948.1"/>
    </source>
</evidence>
<reference evidence="1" key="1">
    <citation type="journal article" date="2015" name="Nature">
        <title>Complex archaea that bridge the gap between prokaryotes and eukaryotes.</title>
        <authorList>
            <person name="Spang A."/>
            <person name="Saw J.H."/>
            <person name="Jorgensen S.L."/>
            <person name="Zaremba-Niedzwiedzka K."/>
            <person name="Martijn J."/>
            <person name="Lind A.E."/>
            <person name="van Eijk R."/>
            <person name="Schleper C."/>
            <person name="Guy L."/>
            <person name="Ettema T.J."/>
        </authorList>
    </citation>
    <scope>NUCLEOTIDE SEQUENCE</scope>
</reference>
<proteinExistence type="predicted"/>
<feature type="non-terminal residue" evidence="1">
    <location>
        <position position="509"/>
    </location>
</feature>
<feature type="non-terminal residue" evidence="1">
    <location>
        <position position="1"/>
    </location>
</feature>
<dbReference type="EMBL" id="LAZR01038668">
    <property type="protein sequence ID" value="KKL18948.1"/>
    <property type="molecule type" value="Genomic_DNA"/>
</dbReference>
<comment type="caution">
    <text evidence="1">The sequence shown here is derived from an EMBL/GenBank/DDBJ whole genome shotgun (WGS) entry which is preliminary data.</text>
</comment>
<sequence>RADWQGWTNAIVAKLKKEKGLTQLPTLLPVEAEKEATVSLKGLLGGEVELEREEGFLPVAAEKEVKAHILQKKIGERTNPVQIMRDLLDTYEDAPAFLNENETNIFNQIRSVTRYMLDRVNRARVTRGDTPIEGLDAYITHWMDAAVEDTIANNAKGRQGILGSALTKVSKKIPNTTAERRKLRGDIEQQFSKDLGKVLQQMIKYDLRDIYITTPYQAALAELNSLDKMGLVPASTYRTIEDYLRYDIREFQAPLDKLFNNAMKKPADLLNRISFGKLAIDDPARQVLGSLRKLSFMSGLGFRVKSPLRNLGQRLLLQDLYRGRDYAKAQAVAARLAKMPQVEHPQTGEMVDLYDLIKEQDWYKVTVQRFEDVVSDADTVQSRFGAGVQKVQDISFHVYSRSHAGNLFLSNVEVAALTGYFDWQHNYEQSKPGTDHFKKTMLYSVQNGINQQQLLTGKEDMMWSIREAVRRTQWEYFATSMPTIYRGQVARAGLQFQSWIMNYYFNHTR</sequence>
<accession>A0A0F9E4I0</accession>
<protein>
    <submittedName>
        <fullName evidence="1">Uncharacterized protein</fullName>
    </submittedName>
</protein>
<gene>
    <name evidence="1" type="ORF">LCGC14_2470390</name>
</gene>
<organism evidence="1">
    <name type="scientific">marine sediment metagenome</name>
    <dbReference type="NCBI Taxonomy" id="412755"/>
    <lineage>
        <taxon>unclassified sequences</taxon>
        <taxon>metagenomes</taxon>
        <taxon>ecological metagenomes</taxon>
    </lineage>
</organism>